<evidence type="ECO:0000256" key="2">
    <source>
        <dbReference type="ARBA" id="ARBA00007121"/>
    </source>
</evidence>
<evidence type="ECO:0000313" key="5">
    <source>
        <dbReference type="Proteomes" id="UP000196368"/>
    </source>
</evidence>
<dbReference type="AlphaFoldDB" id="A0A1Y4DF38"/>
<dbReference type="GO" id="GO:0010181">
    <property type="term" value="F:FMN binding"/>
    <property type="evidence" value="ECO:0007669"/>
    <property type="project" value="InterPro"/>
</dbReference>
<dbReference type="Pfam" id="PF19583">
    <property type="entry name" value="ODP"/>
    <property type="match status" value="1"/>
</dbReference>
<dbReference type="PANTHER" id="PTHR43717">
    <property type="entry name" value="ANAEROBIC NITRIC OXIDE REDUCTASE FLAVORUBREDOXIN"/>
    <property type="match status" value="1"/>
</dbReference>
<dbReference type="PROSITE" id="PS50902">
    <property type="entry name" value="FLAVODOXIN_LIKE"/>
    <property type="match status" value="1"/>
</dbReference>
<dbReference type="Pfam" id="PF00258">
    <property type="entry name" value="Flavodoxin_1"/>
    <property type="match status" value="1"/>
</dbReference>
<dbReference type="Proteomes" id="UP000196368">
    <property type="component" value="Unassembled WGS sequence"/>
</dbReference>
<dbReference type="InterPro" id="IPR029039">
    <property type="entry name" value="Flavoprotein-like_sf"/>
</dbReference>
<gene>
    <name evidence="4" type="ORF">B5F75_02410</name>
</gene>
<organism evidence="4 5">
    <name type="scientific">Candidatus Avelusimicrobium gallicola</name>
    <dbReference type="NCBI Taxonomy" id="2562704"/>
    <lineage>
        <taxon>Bacteria</taxon>
        <taxon>Pseudomonadati</taxon>
        <taxon>Elusimicrobiota</taxon>
        <taxon>Elusimicrobia</taxon>
        <taxon>Elusimicrobiales</taxon>
        <taxon>Elusimicrobiaceae</taxon>
        <taxon>Candidatus Avelusimicrobium</taxon>
    </lineage>
</organism>
<evidence type="ECO:0000256" key="1">
    <source>
        <dbReference type="ARBA" id="ARBA00001917"/>
    </source>
</evidence>
<dbReference type="GO" id="GO:0046872">
    <property type="term" value="F:metal ion binding"/>
    <property type="evidence" value="ECO:0007669"/>
    <property type="project" value="InterPro"/>
</dbReference>
<reference evidence="5" key="1">
    <citation type="submission" date="2017-04" db="EMBL/GenBank/DDBJ databases">
        <title>Function of individual gut microbiota members based on whole genome sequencing of pure cultures obtained from chicken caecum.</title>
        <authorList>
            <person name="Medvecky M."/>
            <person name="Cejkova D."/>
            <person name="Polansky O."/>
            <person name="Karasova D."/>
            <person name="Kubasova T."/>
            <person name="Cizek A."/>
            <person name="Rychlik I."/>
        </authorList>
    </citation>
    <scope>NUCLEOTIDE SEQUENCE [LARGE SCALE GENOMIC DNA]</scope>
    <source>
        <strain evidence="5">An273</strain>
    </source>
</reference>
<comment type="cofactor">
    <cofactor evidence="1">
        <name>FMN</name>
        <dbReference type="ChEBI" id="CHEBI:58210"/>
    </cofactor>
</comment>
<evidence type="ECO:0000259" key="3">
    <source>
        <dbReference type="PROSITE" id="PS50902"/>
    </source>
</evidence>
<comment type="caution">
    <text evidence="4">The sequence shown here is derived from an EMBL/GenBank/DDBJ whole genome shotgun (WGS) entry which is preliminary data.</text>
</comment>
<dbReference type="InterPro" id="IPR036866">
    <property type="entry name" value="RibonucZ/Hydroxyglut_hydro"/>
</dbReference>
<dbReference type="InterPro" id="IPR001279">
    <property type="entry name" value="Metallo-B-lactamas"/>
</dbReference>
<dbReference type="InterPro" id="IPR008254">
    <property type="entry name" value="Flavodoxin/NO_synth"/>
</dbReference>
<dbReference type="PANTHER" id="PTHR43717:SF1">
    <property type="entry name" value="ANAEROBIC NITRIC OXIDE REDUCTASE FLAVORUBREDOXIN"/>
    <property type="match status" value="1"/>
</dbReference>
<dbReference type="EMBL" id="NFJD01000001">
    <property type="protein sequence ID" value="OUO57717.1"/>
    <property type="molecule type" value="Genomic_DNA"/>
</dbReference>
<dbReference type="InterPro" id="IPR045761">
    <property type="entry name" value="ODP_dom"/>
</dbReference>
<dbReference type="SMART" id="SM00849">
    <property type="entry name" value="Lactamase_B"/>
    <property type="match status" value="1"/>
</dbReference>
<feature type="domain" description="Flavodoxin-like" evidence="3">
    <location>
        <begin position="251"/>
        <end position="389"/>
    </location>
</feature>
<dbReference type="SUPFAM" id="SSF56281">
    <property type="entry name" value="Metallo-hydrolase/oxidoreductase"/>
    <property type="match status" value="1"/>
</dbReference>
<sequence length="397" mass="44770">MEAVKISEHVYWVGAIDWNIRDFHGYSTKRGTTYNAYLVMGEKPTLIDTVKKEFYGEMMERIQSVIDPKKIKIIISNHSEMDHSGALPQAVNYIQPEEVYVSDMGFKDITAQFHCDLKLKTVKTGDRIDVGGDTISFVEARMLHWPDSMFSYLEKENVLFTNDVFGMHYATSKLFDDENEERLWLYEAEKYYANIVLPYSDIVLRFLGQVQKMGLSPRMIAPDHGFIWRKDPSKIISLYAKWASQAPKNKAIVVYDTMWGSTEKMANYITDGLRAGGTEVKQLSMHSNHRSDVATELLDSSALLIGSPVLNSQIFPAMADVLCYLKGLRKKGLVGAAFGSYGWNGSPVDELTKTLESMNVEVVAPAVKSLFVPDEKVKQACRDLGLAVSKKLAEKVK</sequence>
<dbReference type="PROSITE" id="PS00201">
    <property type="entry name" value="FLAVODOXIN"/>
    <property type="match status" value="1"/>
</dbReference>
<dbReference type="GO" id="GO:0016787">
    <property type="term" value="F:hydrolase activity"/>
    <property type="evidence" value="ECO:0007669"/>
    <property type="project" value="UniProtKB-KW"/>
</dbReference>
<comment type="similarity">
    <text evidence="2">In the N-terminal section; belongs to the zinc metallo-hydrolase group 3 family.</text>
</comment>
<dbReference type="SUPFAM" id="SSF52218">
    <property type="entry name" value="Flavoproteins"/>
    <property type="match status" value="1"/>
</dbReference>
<accession>A0A1Y4DF38</accession>
<dbReference type="OrthoDB" id="9807946at2"/>
<dbReference type="InterPro" id="IPR001226">
    <property type="entry name" value="Flavodoxin_CS"/>
</dbReference>
<dbReference type="Gene3D" id="3.60.15.10">
    <property type="entry name" value="Ribonuclease Z/Hydroxyacylglutathione hydrolase-like"/>
    <property type="match status" value="1"/>
</dbReference>
<dbReference type="CDD" id="cd07709">
    <property type="entry name" value="flavodiiron_proteins_MBL-fold"/>
    <property type="match status" value="1"/>
</dbReference>
<keyword evidence="5" id="KW-1185">Reference proteome</keyword>
<evidence type="ECO:0000313" key="4">
    <source>
        <dbReference type="EMBL" id="OUO57717.1"/>
    </source>
</evidence>
<dbReference type="PIRSF" id="PIRSF005243">
    <property type="entry name" value="ROO"/>
    <property type="match status" value="1"/>
</dbReference>
<dbReference type="InterPro" id="IPR016440">
    <property type="entry name" value="Rubredoxin-O_OxRdtase"/>
</dbReference>
<dbReference type="GO" id="GO:0009055">
    <property type="term" value="F:electron transfer activity"/>
    <property type="evidence" value="ECO:0007669"/>
    <property type="project" value="InterPro"/>
</dbReference>
<protein>
    <submittedName>
        <fullName evidence="4">MBL fold metallo-hydrolase</fullName>
    </submittedName>
</protein>
<dbReference type="GO" id="GO:0016491">
    <property type="term" value="F:oxidoreductase activity"/>
    <property type="evidence" value="ECO:0007669"/>
    <property type="project" value="InterPro"/>
</dbReference>
<dbReference type="Gene3D" id="3.40.50.360">
    <property type="match status" value="1"/>
</dbReference>
<proteinExistence type="inferred from homology"/>
<keyword evidence="4" id="KW-0378">Hydrolase</keyword>
<name>A0A1Y4DF38_9BACT</name>